<feature type="transmembrane region" description="Helical" evidence="2">
    <location>
        <begin position="326"/>
        <end position="344"/>
    </location>
</feature>
<evidence type="ECO:0000313" key="3">
    <source>
        <dbReference type="EMBL" id="KAJ0393138.1"/>
    </source>
</evidence>
<sequence>MRAMPPTSSAAPVDPHTRTSSRARSRLASLHLVWRLQSRQFLVVWCFAVVFHVGYAVAYGVELYQYVYFLPESVTELRLTYRELGIRTSFDTLQRYTFIVSTGIIVLWHSVQVLTTLKATCAHDGLLSGWKAFFTIDGKYFELGTDVRAIIEIVTQILAIRRIGRAMKTLWLHDLTVGALVLNCWSTPLLRFIWRHEPVKWRFVRLFVGSVIAACFLVVVQLRLAWDVTRLDNSFRGFDVARNTEYRYATELYFVSDWLTTVSTRVAAVSAILTLGTIRSKVLARARRRGSVIVPIVGDRATTFDAAPHVSSLVSHDSPAHRVSNAVFLLLGVAILVTHVFITMRSSAVAGARCIVRVRNGVSTRLPCAALEINCYRLGSAGAADDITKVLQHFDFDVLSALRIAHCPALEVPSSIQQLNSLALFELYNSTLVQWGSDAALSSRHHPSLGCVWILNGV</sequence>
<accession>A0AAD5M2T5</accession>
<keyword evidence="2" id="KW-1133">Transmembrane helix</keyword>
<comment type="caution">
    <text evidence="3">The sequence shown here is derived from an EMBL/GenBank/DDBJ whole genome shotgun (WGS) entry which is preliminary data.</text>
</comment>
<dbReference type="Proteomes" id="UP001209570">
    <property type="component" value="Unassembled WGS sequence"/>
</dbReference>
<feature type="compositionally biased region" description="Polar residues" evidence="1">
    <location>
        <begin position="1"/>
        <end position="10"/>
    </location>
</feature>
<organism evidence="3 4">
    <name type="scientific">Pythium insidiosum</name>
    <name type="common">Pythiosis disease agent</name>
    <dbReference type="NCBI Taxonomy" id="114742"/>
    <lineage>
        <taxon>Eukaryota</taxon>
        <taxon>Sar</taxon>
        <taxon>Stramenopiles</taxon>
        <taxon>Oomycota</taxon>
        <taxon>Peronosporomycetes</taxon>
        <taxon>Pythiales</taxon>
        <taxon>Pythiaceae</taxon>
        <taxon>Pythium</taxon>
    </lineage>
</organism>
<proteinExistence type="predicted"/>
<keyword evidence="2" id="KW-0812">Transmembrane</keyword>
<reference evidence="3" key="1">
    <citation type="submission" date="2021-12" db="EMBL/GenBank/DDBJ databases">
        <title>Prjna785345.</title>
        <authorList>
            <person name="Rujirawat T."/>
            <person name="Krajaejun T."/>
        </authorList>
    </citation>
    <scope>NUCLEOTIDE SEQUENCE</scope>
    <source>
        <strain evidence="3">Pi057C3</strain>
    </source>
</reference>
<keyword evidence="4" id="KW-1185">Reference proteome</keyword>
<protein>
    <recommendedName>
        <fullName evidence="5">Transmembrane protein</fullName>
    </recommendedName>
</protein>
<gene>
    <name evidence="3" type="ORF">P43SY_005433</name>
</gene>
<keyword evidence="2" id="KW-0472">Membrane</keyword>
<feature type="region of interest" description="Disordered" evidence="1">
    <location>
        <begin position="1"/>
        <end position="20"/>
    </location>
</feature>
<evidence type="ECO:0000256" key="2">
    <source>
        <dbReference type="SAM" id="Phobius"/>
    </source>
</evidence>
<feature type="transmembrane region" description="Helical" evidence="2">
    <location>
        <begin position="41"/>
        <end position="61"/>
    </location>
</feature>
<evidence type="ECO:0000313" key="4">
    <source>
        <dbReference type="Proteomes" id="UP001209570"/>
    </source>
</evidence>
<name>A0AAD5M2T5_PYTIN</name>
<dbReference type="EMBL" id="JAKCXM010000526">
    <property type="protein sequence ID" value="KAJ0393138.1"/>
    <property type="molecule type" value="Genomic_DNA"/>
</dbReference>
<feature type="transmembrane region" description="Helical" evidence="2">
    <location>
        <begin position="206"/>
        <end position="226"/>
    </location>
</feature>
<evidence type="ECO:0008006" key="5">
    <source>
        <dbReference type="Google" id="ProtNLM"/>
    </source>
</evidence>
<dbReference type="AlphaFoldDB" id="A0AAD5M2T5"/>
<evidence type="ECO:0000256" key="1">
    <source>
        <dbReference type="SAM" id="MobiDB-lite"/>
    </source>
</evidence>